<protein>
    <submittedName>
        <fullName evidence="1">Uncharacterized protein</fullName>
    </submittedName>
</protein>
<accession>A0A0J6CZ96</accession>
<dbReference type="Proteomes" id="UP000035996">
    <property type="component" value="Unassembled WGS sequence"/>
</dbReference>
<name>A0A0J6CZ96_9BACL</name>
<evidence type="ECO:0000313" key="2">
    <source>
        <dbReference type="Proteomes" id="UP000035996"/>
    </source>
</evidence>
<gene>
    <name evidence="1" type="ORF">AB986_16005</name>
</gene>
<sequence length="68" mass="8135">MVCFFSWVLVISRNTKKHMKQRKHLFKEKAQEPFLFLVKVLIIAFAKQIRDVIKKIKKGIMKRVTNCT</sequence>
<reference evidence="1" key="1">
    <citation type="submission" date="2015-06" db="EMBL/GenBank/DDBJ databases">
        <authorList>
            <person name="Liu B."/>
            <person name="Wang J."/>
            <person name="Zhu Y."/>
            <person name="Liu G."/>
            <person name="Chen Q."/>
            <person name="Zheng C."/>
            <person name="Che J."/>
            <person name="Ge C."/>
            <person name="Shi H."/>
            <person name="Pan Z."/>
            <person name="Liu X."/>
        </authorList>
    </citation>
    <scope>NUCLEOTIDE SEQUENCE [LARGE SCALE GENOMIC DNA]</scope>
    <source>
        <strain evidence="1">DSM 16346</strain>
    </source>
</reference>
<dbReference type="STRING" id="157733.AB986_16005"/>
<keyword evidence="2" id="KW-1185">Reference proteome</keyword>
<evidence type="ECO:0000313" key="1">
    <source>
        <dbReference type="EMBL" id="KMM37359.1"/>
    </source>
</evidence>
<proteinExistence type="predicted"/>
<dbReference type="AlphaFoldDB" id="A0A0J6CZ96"/>
<organism evidence="1 2">
    <name type="scientific">Guptibacillus hwajinpoensis</name>
    <dbReference type="NCBI Taxonomy" id="208199"/>
    <lineage>
        <taxon>Bacteria</taxon>
        <taxon>Bacillati</taxon>
        <taxon>Bacillota</taxon>
        <taxon>Bacilli</taxon>
        <taxon>Bacillales</taxon>
        <taxon>Guptibacillaceae</taxon>
        <taxon>Guptibacillus</taxon>
    </lineage>
</organism>
<comment type="caution">
    <text evidence="1">The sequence shown here is derived from an EMBL/GenBank/DDBJ whole genome shotgun (WGS) entry which is preliminary data.</text>
</comment>
<dbReference type="EMBL" id="LELK01000004">
    <property type="protein sequence ID" value="KMM37359.1"/>
    <property type="molecule type" value="Genomic_DNA"/>
</dbReference>